<keyword evidence="1" id="KW-0862">Zinc</keyword>
<protein>
    <submittedName>
        <fullName evidence="4">Uncharacterized protein LOC111115179</fullName>
    </submittedName>
</protein>
<dbReference type="PROSITE" id="PS50966">
    <property type="entry name" value="ZF_SWIM"/>
    <property type="match status" value="1"/>
</dbReference>
<name>A0A8B8C1S9_CRAVI</name>
<proteinExistence type="predicted"/>
<dbReference type="AlphaFoldDB" id="A0A8B8C1S9"/>
<evidence type="ECO:0000256" key="1">
    <source>
        <dbReference type="PROSITE-ProRule" id="PRU00325"/>
    </source>
</evidence>
<keyword evidence="1" id="KW-0863">Zinc-finger</keyword>
<gene>
    <name evidence="4" type="primary">LOC111115179</name>
</gene>
<accession>A0A8B8C1S9</accession>
<evidence type="ECO:0000259" key="2">
    <source>
        <dbReference type="PROSITE" id="PS50966"/>
    </source>
</evidence>
<evidence type="ECO:0000313" key="3">
    <source>
        <dbReference type="Proteomes" id="UP000694844"/>
    </source>
</evidence>
<dbReference type="InterPro" id="IPR007527">
    <property type="entry name" value="Znf_SWIM"/>
</dbReference>
<evidence type="ECO:0000313" key="4">
    <source>
        <dbReference type="RefSeq" id="XP_022309535.1"/>
    </source>
</evidence>
<keyword evidence="3" id="KW-1185">Reference proteome</keyword>
<dbReference type="Proteomes" id="UP000694844">
    <property type="component" value="Chromosome 9"/>
</dbReference>
<dbReference type="KEGG" id="cvn:111115179"/>
<reference evidence="4" key="1">
    <citation type="submission" date="2025-08" db="UniProtKB">
        <authorList>
            <consortium name="RefSeq"/>
        </authorList>
    </citation>
    <scope>IDENTIFICATION</scope>
    <source>
        <tissue evidence="4">Whole sample</tissue>
    </source>
</reference>
<dbReference type="OrthoDB" id="10054519at2759"/>
<dbReference type="RefSeq" id="XP_022309535.1">
    <property type="nucleotide sequence ID" value="XM_022453827.1"/>
</dbReference>
<feature type="domain" description="SWIM-type" evidence="2">
    <location>
        <begin position="104"/>
        <end position="143"/>
    </location>
</feature>
<dbReference type="GeneID" id="111115179"/>
<sequence length="181" mass="20834">MAAKMQFLARTSNELQAFVNDKGLDQRSYKWTPIDAKEACPMFPRLSEDEIREMTLGVYQVKLARSYAQEHCDNDGSYQIFVSTEVPMVLSAKIQSRHVSTKRYNLWIKHNNILVNGWYCTCKNGSRVVGMCAHITSVIWYLSYMRHEESALKNIPNWADAIQDASRETVLDESDSDDPEE</sequence>
<dbReference type="GO" id="GO:0008270">
    <property type="term" value="F:zinc ion binding"/>
    <property type="evidence" value="ECO:0007669"/>
    <property type="project" value="UniProtKB-KW"/>
</dbReference>
<keyword evidence="1" id="KW-0479">Metal-binding</keyword>
<organism evidence="3 4">
    <name type="scientific">Crassostrea virginica</name>
    <name type="common">Eastern oyster</name>
    <dbReference type="NCBI Taxonomy" id="6565"/>
    <lineage>
        <taxon>Eukaryota</taxon>
        <taxon>Metazoa</taxon>
        <taxon>Spiralia</taxon>
        <taxon>Lophotrochozoa</taxon>
        <taxon>Mollusca</taxon>
        <taxon>Bivalvia</taxon>
        <taxon>Autobranchia</taxon>
        <taxon>Pteriomorphia</taxon>
        <taxon>Ostreida</taxon>
        <taxon>Ostreoidea</taxon>
        <taxon>Ostreidae</taxon>
        <taxon>Crassostrea</taxon>
    </lineage>
</organism>